<dbReference type="GO" id="GO:0008270">
    <property type="term" value="F:zinc ion binding"/>
    <property type="evidence" value="ECO:0007669"/>
    <property type="project" value="UniProtKB-KW"/>
</dbReference>
<dbReference type="InterPro" id="IPR051878">
    <property type="entry name" value="ZNRF_ubiq-protein_ligase"/>
</dbReference>
<feature type="domain" description="RING-type" evidence="15">
    <location>
        <begin position="87"/>
        <end position="127"/>
    </location>
</feature>
<dbReference type="Pfam" id="PF13639">
    <property type="entry name" value="zf-RING_2"/>
    <property type="match status" value="1"/>
</dbReference>
<evidence type="ECO:0000313" key="17">
    <source>
        <dbReference type="Proteomes" id="UP000054248"/>
    </source>
</evidence>
<dbReference type="InterPro" id="IPR001841">
    <property type="entry name" value="Znf_RING"/>
</dbReference>
<dbReference type="InterPro" id="IPR013083">
    <property type="entry name" value="Znf_RING/FYVE/PHD"/>
</dbReference>
<evidence type="ECO:0000256" key="6">
    <source>
        <dbReference type="ARBA" id="ARBA00012483"/>
    </source>
</evidence>
<dbReference type="PANTHER" id="PTHR46661:SF4">
    <property type="entry name" value="RING-TYPE DOMAIN-CONTAINING PROTEIN"/>
    <property type="match status" value="1"/>
</dbReference>
<keyword evidence="11" id="KW-0472">Membrane</keyword>
<dbReference type="GO" id="GO:0016020">
    <property type="term" value="C:membrane"/>
    <property type="evidence" value="ECO:0007669"/>
    <property type="project" value="UniProtKB-SubCell"/>
</dbReference>
<keyword evidence="13" id="KW-0449">Lipoprotein</keyword>
<keyword evidence="9" id="KW-0967">Endosome</keyword>
<keyword evidence="8" id="KW-0519">Myristate</keyword>
<accession>A0A0C3L8R1</accession>
<evidence type="ECO:0000256" key="12">
    <source>
        <dbReference type="ARBA" id="ARBA00023228"/>
    </source>
</evidence>
<comment type="catalytic activity">
    <reaction evidence="1">
        <text>S-ubiquitinyl-[E2 ubiquitin-conjugating enzyme]-L-cysteine + [acceptor protein]-L-lysine = [E2 ubiquitin-conjugating enzyme]-L-cysteine + N(6)-ubiquitinyl-[acceptor protein]-L-lysine.</text>
        <dbReference type="EC" id="2.3.2.27"/>
    </reaction>
</comment>
<dbReference type="PROSITE" id="PS50089">
    <property type="entry name" value="ZF_RING_2"/>
    <property type="match status" value="1"/>
</dbReference>
<evidence type="ECO:0000256" key="2">
    <source>
        <dbReference type="ARBA" id="ARBA00004170"/>
    </source>
</evidence>
<dbReference type="GO" id="GO:0061630">
    <property type="term" value="F:ubiquitin protein ligase activity"/>
    <property type="evidence" value="ECO:0007669"/>
    <property type="project" value="UniProtKB-EC"/>
</dbReference>
<dbReference type="PANTHER" id="PTHR46661">
    <property type="entry name" value="E3 UBIQUITIN-PROTEIN LIGASE ZNRF1-LIKE PROTEIN"/>
    <property type="match status" value="1"/>
</dbReference>
<name>A0A0C3L8R1_9AGAM</name>
<dbReference type="GO" id="GO:0043161">
    <property type="term" value="P:proteasome-mediated ubiquitin-dependent protein catabolic process"/>
    <property type="evidence" value="ECO:0007669"/>
    <property type="project" value="TreeGrafter"/>
</dbReference>
<keyword evidence="14" id="KW-0479">Metal-binding</keyword>
<proteinExistence type="predicted"/>
<keyword evidence="17" id="KW-1185">Reference proteome</keyword>
<evidence type="ECO:0000256" key="3">
    <source>
        <dbReference type="ARBA" id="ARBA00004177"/>
    </source>
</evidence>
<dbReference type="EMBL" id="KN822974">
    <property type="protein sequence ID" value="KIO30228.1"/>
    <property type="molecule type" value="Genomic_DNA"/>
</dbReference>
<dbReference type="GO" id="GO:0070936">
    <property type="term" value="P:protein K48-linked ubiquitination"/>
    <property type="evidence" value="ECO:0007669"/>
    <property type="project" value="TreeGrafter"/>
</dbReference>
<evidence type="ECO:0000313" key="16">
    <source>
        <dbReference type="EMBL" id="KIO30228.1"/>
    </source>
</evidence>
<dbReference type="HOGENOM" id="CLU_1970866_0_0_1"/>
<evidence type="ECO:0000259" key="15">
    <source>
        <dbReference type="PROSITE" id="PS50089"/>
    </source>
</evidence>
<evidence type="ECO:0000256" key="13">
    <source>
        <dbReference type="ARBA" id="ARBA00023288"/>
    </source>
</evidence>
<evidence type="ECO:0000256" key="8">
    <source>
        <dbReference type="ARBA" id="ARBA00022707"/>
    </source>
</evidence>
<dbReference type="GO" id="GO:0005768">
    <property type="term" value="C:endosome"/>
    <property type="evidence" value="ECO:0007669"/>
    <property type="project" value="UniProtKB-SubCell"/>
</dbReference>
<organism evidence="16 17">
    <name type="scientific">Tulasnella calospora MUT 4182</name>
    <dbReference type="NCBI Taxonomy" id="1051891"/>
    <lineage>
        <taxon>Eukaryota</taxon>
        <taxon>Fungi</taxon>
        <taxon>Dikarya</taxon>
        <taxon>Basidiomycota</taxon>
        <taxon>Agaricomycotina</taxon>
        <taxon>Agaricomycetes</taxon>
        <taxon>Cantharellales</taxon>
        <taxon>Tulasnellaceae</taxon>
        <taxon>Tulasnella</taxon>
    </lineage>
</organism>
<evidence type="ECO:0000256" key="14">
    <source>
        <dbReference type="PROSITE-ProRule" id="PRU00175"/>
    </source>
</evidence>
<dbReference type="EC" id="2.3.2.27" evidence="6"/>
<comment type="pathway">
    <text evidence="5">Protein modification; protein ubiquitination.</text>
</comment>
<dbReference type="Proteomes" id="UP000054248">
    <property type="component" value="Unassembled WGS sequence"/>
</dbReference>
<reference evidence="17" key="2">
    <citation type="submission" date="2015-01" db="EMBL/GenBank/DDBJ databases">
        <title>Evolutionary Origins and Diversification of the Mycorrhizal Mutualists.</title>
        <authorList>
            <consortium name="DOE Joint Genome Institute"/>
            <consortium name="Mycorrhizal Genomics Consortium"/>
            <person name="Kohler A."/>
            <person name="Kuo A."/>
            <person name="Nagy L.G."/>
            <person name="Floudas D."/>
            <person name="Copeland A."/>
            <person name="Barry K.W."/>
            <person name="Cichocki N."/>
            <person name="Veneault-Fourrey C."/>
            <person name="LaButti K."/>
            <person name="Lindquist E.A."/>
            <person name="Lipzen A."/>
            <person name="Lundell T."/>
            <person name="Morin E."/>
            <person name="Murat C."/>
            <person name="Riley R."/>
            <person name="Ohm R."/>
            <person name="Sun H."/>
            <person name="Tunlid A."/>
            <person name="Henrissat B."/>
            <person name="Grigoriev I.V."/>
            <person name="Hibbett D.S."/>
            <person name="Martin F."/>
        </authorList>
    </citation>
    <scope>NUCLEOTIDE SEQUENCE [LARGE SCALE GENOMIC DNA]</scope>
    <source>
        <strain evidence="17">MUT 4182</strain>
    </source>
</reference>
<dbReference type="SMART" id="SM00184">
    <property type="entry name" value="RING"/>
    <property type="match status" value="1"/>
</dbReference>
<keyword evidence="14" id="KW-0862">Zinc</keyword>
<evidence type="ECO:0000256" key="9">
    <source>
        <dbReference type="ARBA" id="ARBA00022753"/>
    </source>
</evidence>
<dbReference type="STRING" id="1051891.A0A0C3L8R1"/>
<keyword evidence="10" id="KW-0833">Ubl conjugation pathway</keyword>
<keyword evidence="14" id="KW-0863">Zinc-finger</keyword>
<dbReference type="SUPFAM" id="SSF57850">
    <property type="entry name" value="RING/U-box"/>
    <property type="match status" value="1"/>
</dbReference>
<protein>
    <recommendedName>
        <fullName evidence="6">RING-type E3 ubiquitin transferase</fullName>
        <ecNumber evidence="6">2.3.2.27</ecNumber>
    </recommendedName>
</protein>
<keyword evidence="7" id="KW-0808">Transferase</keyword>
<evidence type="ECO:0000256" key="5">
    <source>
        <dbReference type="ARBA" id="ARBA00004906"/>
    </source>
</evidence>
<evidence type="ECO:0000256" key="7">
    <source>
        <dbReference type="ARBA" id="ARBA00022679"/>
    </source>
</evidence>
<dbReference type="AlphaFoldDB" id="A0A0C3L8R1"/>
<dbReference type="CDD" id="cd16489">
    <property type="entry name" value="mRING-CH-C4HC2H_ZNRF"/>
    <property type="match status" value="1"/>
</dbReference>
<gene>
    <name evidence="16" type="ORF">M407DRAFT_156999</name>
</gene>
<keyword evidence="12" id="KW-0458">Lysosome</keyword>
<evidence type="ECO:0000256" key="1">
    <source>
        <dbReference type="ARBA" id="ARBA00000900"/>
    </source>
</evidence>
<comment type="subcellular location">
    <subcellularLocation>
        <location evidence="3">Endosome</location>
    </subcellularLocation>
    <subcellularLocation>
        <location evidence="4">Lysosome</location>
    </subcellularLocation>
    <subcellularLocation>
        <location evidence="2">Membrane</location>
        <topology evidence="2">Peripheral membrane protein</topology>
    </subcellularLocation>
</comment>
<dbReference type="OrthoDB" id="10057496at2759"/>
<evidence type="ECO:0000256" key="10">
    <source>
        <dbReference type="ARBA" id="ARBA00022786"/>
    </source>
</evidence>
<evidence type="ECO:0000256" key="11">
    <source>
        <dbReference type="ARBA" id="ARBA00023136"/>
    </source>
</evidence>
<dbReference type="Gene3D" id="3.30.40.10">
    <property type="entry name" value="Zinc/RING finger domain, C3HC4 (zinc finger)"/>
    <property type="match status" value="1"/>
</dbReference>
<sequence>MEGIVISQSSLAVPNHNRDEGSQISDLADCPVCGQVLSELGSAALQEAHIKSCLDGGGQSPSGRISDAGRYIVYKLPAESSLIGDECVICLEEFAKGSLVARMSCLCTFHSPCLSTWLQRGRACPVHARDT</sequence>
<reference evidence="16 17" key="1">
    <citation type="submission" date="2014-04" db="EMBL/GenBank/DDBJ databases">
        <authorList>
            <consortium name="DOE Joint Genome Institute"/>
            <person name="Kuo A."/>
            <person name="Girlanda M."/>
            <person name="Perotto S."/>
            <person name="Kohler A."/>
            <person name="Nagy L.G."/>
            <person name="Floudas D."/>
            <person name="Copeland A."/>
            <person name="Barry K.W."/>
            <person name="Cichocki N."/>
            <person name="Veneault-Fourrey C."/>
            <person name="LaButti K."/>
            <person name="Lindquist E.A."/>
            <person name="Lipzen A."/>
            <person name="Lundell T."/>
            <person name="Morin E."/>
            <person name="Murat C."/>
            <person name="Sun H."/>
            <person name="Tunlid A."/>
            <person name="Henrissat B."/>
            <person name="Grigoriev I.V."/>
            <person name="Hibbett D.S."/>
            <person name="Martin F."/>
            <person name="Nordberg H.P."/>
            <person name="Cantor M.N."/>
            <person name="Hua S.X."/>
        </authorList>
    </citation>
    <scope>NUCLEOTIDE SEQUENCE [LARGE SCALE GENOMIC DNA]</scope>
    <source>
        <strain evidence="16 17">MUT 4182</strain>
    </source>
</reference>
<evidence type="ECO:0000256" key="4">
    <source>
        <dbReference type="ARBA" id="ARBA00004371"/>
    </source>
</evidence>